<evidence type="ECO:0000313" key="2">
    <source>
        <dbReference type="EMBL" id="CAF0761915.1"/>
    </source>
</evidence>
<comment type="caution">
    <text evidence="2">The sequence shown here is derived from an EMBL/GenBank/DDBJ whole genome shotgun (WGS) entry which is preliminary data.</text>
</comment>
<feature type="compositionally biased region" description="Low complexity" evidence="1">
    <location>
        <begin position="40"/>
        <end position="50"/>
    </location>
</feature>
<proteinExistence type="predicted"/>
<protein>
    <submittedName>
        <fullName evidence="2">Uncharacterized protein</fullName>
    </submittedName>
</protein>
<evidence type="ECO:0000313" key="4">
    <source>
        <dbReference type="Proteomes" id="UP000663845"/>
    </source>
</evidence>
<sequence length="458" mass="47313">MSYEEASSASFFQSSSGGNGLNGSEFGGSLGGGLEGGAQEGYSSYQSSSSAGYGNGEALLTSGGSANNGFFSSSSSSFSGLGGGSQTSANGLDAGFAQQSHIGASLASDSGFGSGNYEQRSTALTTYATDAQGLFKDPNPEIVRRPAPGGQQTYTQRVIVKFLQPPPVPPPGPLIIKEVRPPQPPPPPPLYIRQRPPPPPTLPPIVIREAPPKVPAAVGTQIITKMLPPLPTPPRSVIIERLPPVPPRPRDVIVERWLPYRHTQKRRVIIQRAPPPVLQKPRNIIIYYEAPKAQVVRRFQNLGVQRANPADYVARYGAQLEDSQTLISHARQAGVVEDISPPAGAATSFESSNFESFQSSGGSIGAAGFDFNSASSNGLSAVGGGIGLESINGGGELASSSYEASSSYSTNAGGTGGYGGGLEASFGGLGIVDNANANGIGGGSSSYESYSSQQTFTQ</sequence>
<dbReference type="Proteomes" id="UP000663845">
    <property type="component" value="Unassembled WGS sequence"/>
</dbReference>
<feature type="region of interest" description="Disordered" evidence="1">
    <location>
        <begin position="23"/>
        <end position="50"/>
    </location>
</feature>
<dbReference type="EMBL" id="CAJNOG010000016">
    <property type="protein sequence ID" value="CAF0761915.1"/>
    <property type="molecule type" value="Genomic_DNA"/>
</dbReference>
<feature type="compositionally biased region" description="Gly residues" evidence="1">
    <location>
        <begin position="23"/>
        <end position="39"/>
    </location>
</feature>
<accession>A0A813Q4J4</accession>
<dbReference type="EMBL" id="CAJOAZ010000064">
    <property type="protein sequence ID" value="CAF3513950.1"/>
    <property type="molecule type" value="Genomic_DNA"/>
</dbReference>
<evidence type="ECO:0000313" key="3">
    <source>
        <dbReference type="EMBL" id="CAF3513950.1"/>
    </source>
</evidence>
<organism evidence="2 4">
    <name type="scientific">Adineta steineri</name>
    <dbReference type="NCBI Taxonomy" id="433720"/>
    <lineage>
        <taxon>Eukaryota</taxon>
        <taxon>Metazoa</taxon>
        <taxon>Spiralia</taxon>
        <taxon>Gnathifera</taxon>
        <taxon>Rotifera</taxon>
        <taxon>Eurotatoria</taxon>
        <taxon>Bdelloidea</taxon>
        <taxon>Adinetida</taxon>
        <taxon>Adinetidae</taxon>
        <taxon>Adineta</taxon>
    </lineage>
</organism>
<reference evidence="2" key="1">
    <citation type="submission" date="2021-02" db="EMBL/GenBank/DDBJ databases">
        <authorList>
            <person name="Nowell W R."/>
        </authorList>
    </citation>
    <scope>NUCLEOTIDE SEQUENCE</scope>
</reference>
<dbReference type="AlphaFoldDB" id="A0A813Q4J4"/>
<dbReference type="Proteomes" id="UP000663844">
    <property type="component" value="Unassembled WGS sequence"/>
</dbReference>
<name>A0A813Q4J4_9BILA</name>
<gene>
    <name evidence="2" type="ORF">JYZ213_LOCUS3113</name>
    <name evidence="3" type="ORF">OXD698_LOCUS2044</name>
</gene>
<evidence type="ECO:0000256" key="1">
    <source>
        <dbReference type="SAM" id="MobiDB-lite"/>
    </source>
</evidence>